<dbReference type="Pfam" id="PF00921">
    <property type="entry name" value="Lipoprotein_2"/>
    <property type="match status" value="1"/>
</dbReference>
<proteinExistence type="predicted"/>
<comment type="caution">
    <text evidence="9">The sequence shown here is derived from an EMBL/GenBank/DDBJ whole genome shotgun (WGS) entry which is preliminary data.</text>
</comment>
<accession>W6TEV3</accession>
<evidence type="ECO:0000256" key="6">
    <source>
        <dbReference type="ARBA" id="ARBA00023237"/>
    </source>
</evidence>
<reference evidence="9 10" key="1">
    <citation type="submission" date="2013-12" db="EMBL/GenBank/DDBJ databases">
        <title>Comparative genomics of relapsing fever spirochetes.</title>
        <authorList>
            <person name="Schwan T.G."/>
            <person name="Raffel S.J."/>
            <person name="Porcella S.F."/>
        </authorList>
    </citation>
    <scope>NUCLEOTIDE SEQUENCE [LARGE SCALE GENOMIC DNA]</scope>
    <source>
        <strain evidence="9 10">CR2A</strain>
    </source>
</reference>
<name>W6TEV3_9SPIR</name>
<dbReference type="AlphaFoldDB" id="W6TEV3"/>
<gene>
    <name evidence="9" type="ORF">BDCR2A_01943</name>
</gene>
<evidence type="ECO:0000256" key="7">
    <source>
        <dbReference type="ARBA" id="ARBA00023288"/>
    </source>
</evidence>
<keyword evidence="7 8" id="KW-0449">Lipoprotein</keyword>
<comment type="subcellular location">
    <subcellularLocation>
        <location evidence="2 8">Cell outer membrane</location>
        <topology evidence="2 8">Lipid-anchor</topology>
    </subcellularLocation>
</comment>
<evidence type="ECO:0000313" key="10">
    <source>
        <dbReference type="Proteomes" id="UP000019148"/>
    </source>
</evidence>
<dbReference type="RefSeq" id="WP_038368419.1">
    <property type="nucleotide sequence ID" value="NZ_AZIT01000096.1"/>
</dbReference>
<evidence type="ECO:0000256" key="8">
    <source>
        <dbReference type="RuleBase" id="RU363105"/>
    </source>
</evidence>
<evidence type="ECO:0000256" key="3">
    <source>
        <dbReference type="ARBA" id="ARBA00022729"/>
    </source>
</evidence>
<keyword evidence="4 8" id="KW-0472">Membrane</keyword>
<evidence type="ECO:0000256" key="2">
    <source>
        <dbReference type="ARBA" id="ARBA00004459"/>
    </source>
</evidence>
<dbReference type="SUPFAM" id="SSF74748">
    <property type="entry name" value="Variable surface antigen VlsE"/>
    <property type="match status" value="1"/>
</dbReference>
<keyword evidence="3" id="KW-0732">Signal</keyword>
<evidence type="ECO:0000313" key="9">
    <source>
        <dbReference type="EMBL" id="ETZ17137.1"/>
    </source>
</evidence>
<dbReference type="EMBL" id="AZIT01000096">
    <property type="protein sequence ID" value="ETZ17137.1"/>
    <property type="molecule type" value="Genomic_DNA"/>
</dbReference>
<keyword evidence="5 8" id="KW-0564">Palmitate</keyword>
<evidence type="ECO:0000256" key="4">
    <source>
        <dbReference type="ARBA" id="ARBA00023136"/>
    </source>
</evidence>
<sequence length="56" mass="6119">EYNTGVKNTVVSAVNKVLNTLTIAIRKTVDKGLKTVKESMKLNTESEKTVVGPDKK</sequence>
<evidence type="ECO:0000256" key="1">
    <source>
        <dbReference type="ARBA" id="ARBA00003932"/>
    </source>
</evidence>
<dbReference type="GO" id="GO:0009279">
    <property type="term" value="C:cell outer membrane"/>
    <property type="evidence" value="ECO:0007669"/>
    <property type="project" value="UniProtKB-SubCell"/>
</dbReference>
<comment type="function">
    <text evidence="1 8">The Vlp and Vsp proteins are antigenically distinct proteins, only one vlp or vsp gene is transcriptionally active at any one time. Switching between these genes is a mechanism of host immune response evasion.</text>
</comment>
<dbReference type="InterPro" id="IPR000680">
    <property type="entry name" value="Borrelia_lipo"/>
</dbReference>
<protein>
    <recommendedName>
        <fullName evidence="8">Variable large protein</fullName>
    </recommendedName>
</protein>
<dbReference type="Proteomes" id="UP000019148">
    <property type="component" value="Unassembled WGS sequence"/>
</dbReference>
<organism evidence="9 10">
    <name type="scientific">Borrelia duttonii CR2A</name>
    <dbReference type="NCBI Taxonomy" id="1432657"/>
    <lineage>
        <taxon>Bacteria</taxon>
        <taxon>Pseudomonadati</taxon>
        <taxon>Spirochaetota</taxon>
        <taxon>Spirochaetia</taxon>
        <taxon>Spirochaetales</taxon>
        <taxon>Borreliaceae</taxon>
        <taxon>Borrelia</taxon>
    </lineage>
</organism>
<evidence type="ECO:0000256" key="5">
    <source>
        <dbReference type="ARBA" id="ARBA00023139"/>
    </source>
</evidence>
<keyword evidence="6 8" id="KW-0998">Cell outer membrane</keyword>
<feature type="non-terminal residue" evidence="9">
    <location>
        <position position="1"/>
    </location>
</feature>